<dbReference type="GO" id="GO:0071933">
    <property type="term" value="F:Arp2/3 complex binding"/>
    <property type="evidence" value="ECO:0007669"/>
    <property type="project" value="TreeGrafter"/>
</dbReference>
<dbReference type="EMBL" id="JANBPU010000001">
    <property type="protein sequence ID" value="KAJ1922240.1"/>
    <property type="molecule type" value="Genomic_DNA"/>
</dbReference>
<reference evidence="2" key="1">
    <citation type="submission" date="2022-07" db="EMBL/GenBank/DDBJ databases">
        <title>Phylogenomic reconstructions and comparative analyses of Kickxellomycotina fungi.</title>
        <authorList>
            <person name="Reynolds N.K."/>
            <person name="Stajich J.E."/>
            <person name="Barry K."/>
            <person name="Grigoriev I.V."/>
            <person name="Crous P."/>
            <person name="Smith M.E."/>
        </authorList>
    </citation>
    <scope>NUCLEOTIDE SEQUENCE</scope>
    <source>
        <strain evidence="2">NBRC 100468</strain>
    </source>
</reference>
<dbReference type="GO" id="GO:0006897">
    <property type="term" value="P:endocytosis"/>
    <property type="evidence" value="ECO:0007669"/>
    <property type="project" value="TreeGrafter"/>
</dbReference>
<dbReference type="SUPFAM" id="SSF48371">
    <property type="entry name" value="ARM repeat"/>
    <property type="match status" value="1"/>
</dbReference>
<proteinExistence type="predicted"/>
<dbReference type="InterPro" id="IPR018556">
    <property type="entry name" value="SPIN90/Ldb17_LRD"/>
</dbReference>
<protein>
    <submittedName>
        <fullName evidence="2">Pre-rRNA processing</fullName>
    </submittedName>
</protein>
<dbReference type="PANTHER" id="PTHR13357">
    <property type="entry name" value="SH3 ADAPTER PROTEIN SPIN90 NCK INTERACTING PROTEIN WITH SH3 DOMAIN"/>
    <property type="match status" value="1"/>
</dbReference>
<organism evidence="2 3">
    <name type="scientific">Mycoemilia scoparia</name>
    <dbReference type="NCBI Taxonomy" id="417184"/>
    <lineage>
        <taxon>Eukaryota</taxon>
        <taxon>Fungi</taxon>
        <taxon>Fungi incertae sedis</taxon>
        <taxon>Zoopagomycota</taxon>
        <taxon>Kickxellomycotina</taxon>
        <taxon>Kickxellomycetes</taxon>
        <taxon>Kickxellales</taxon>
        <taxon>Kickxellaceae</taxon>
        <taxon>Mycoemilia</taxon>
    </lineage>
</organism>
<accession>A0A9W8DXC8</accession>
<dbReference type="InterPro" id="IPR016024">
    <property type="entry name" value="ARM-type_fold"/>
</dbReference>
<dbReference type="InterPro" id="IPR030125">
    <property type="entry name" value="SPIN90/Ldb17"/>
</dbReference>
<evidence type="ECO:0000313" key="3">
    <source>
        <dbReference type="Proteomes" id="UP001150538"/>
    </source>
</evidence>
<dbReference type="AlphaFoldDB" id="A0A9W8DXC8"/>
<name>A0A9W8DXC8_9FUNG</name>
<dbReference type="OrthoDB" id="445362at2759"/>
<evidence type="ECO:0000313" key="2">
    <source>
        <dbReference type="EMBL" id="KAJ1922240.1"/>
    </source>
</evidence>
<sequence>MADVLAELRAAIAEDEYESTNLPEKDIKDAVDQYIHLLTVNFTDHSLEPNSQFIDACVPLFVSRAFEEHGELITFHVFEKLEELINASDLYDKQTYPDSMWVVLSLCVLAGEVDNKVYQKSDVSDLLPELKAVFLTGYRNGDYQTQLPALTLAYKLCQHVPQRLEIIACADQEFIQFLLDYIQYTRDMADEAYNYAATKLVIFTTKKTSDIFYSNDLNVLVDIMIRELEDLPDDQEQLRQAYLIVLLPISYCDPSSSSISSRKEK</sequence>
<dbReference type="Pfam" id="PF09431">
    <property type="entry name" value="SPIN90_LRD"/>
    <property type="match status" value="1"/>
</dbReference>
<dbReference type="Proteomes" id="UP001150538">
    <property type="component" value="Unassembled WGS sequence"/>
</dbReference>
<feature type="domain" description="SPIN90/Ldb17 leucine-rich" evidence="1">
    <location>
        <begin position="201"/>
        <end position="249"/>
    </location>
</feature>
<evidence type="ECO:0000259" key="1">
    <source>
        <dbReference type="Pfam" id="PF09431"/>
    </source>
</evidence>
<comment type="caution">
    <text evidence="2">The sequence shown here is derived from an EMBL/GenBank/DDBJ whole genome shotgun (WGS) entry which is preliminary data.</text>
</comment>
<keyword evidence="3" id="KW-1185">Reference proteome</keyword>
<gene>
    <name evidence="2" type="primary">LDB17</name>
    <name evidence="2" type="ORF">H4219_000102</name>
</gene>
<dbReference type="PANTHER" id="PTHR13357:SF1">
    <property type="entry name" value="NCK-INTERACTING PROTEIN WITH SH3 DOMAIN"/>
    <property type="match status" value="1"/>
</dbReference>